<dbReference type="NCBIfam" id="NF006938">
    <property type="entry name" value="PRK09420.1"/>
    <property type="match status" value="1"/>
</dbReference>
<organism evidence="6 7">
    <name type="scientific">Deefgea salmonis</name>
    <dbReference type="NCBI Taxonomy" id="2875502"/>
    <lineage>
        <taxon>Bacteria</taxon>
        <taxon>Pseudomonadati</taxon>
        <taxon>Pseudomonadota</taxon>
        <taxon>Betaproteobacteria</taxon>
        <taxon>Neisseriales</taxon>
        <taxon>Chitinibacteraceae</taxon>
        <taxon>Deefgea</taxon>
    </lineage>
</organism>
<dbReference type="EMBL" id="JAJAWG010000003">
    <property type="protein sequence ID" value="MCB5195998.1"/>
    <property type="molecule type" value="Genomic_DNA"/>
</dbReference>
<gene>
    <name evidence="6" type="ORF">LG219_06860</name>
</gene>
<dbReference type="InterPro" id="IPR029052">
    <property type="entry name" value="Metallo-depent_PP-like"/>
</dbReference>
<dbReference type="PRINTS" id="PR01607">
    <property type="entry name" value="APYRASEFAMLY"/>
</dbReference>
<evidence type="ECO:0000313" key="7">
    <source>
        <dbReference type="Proteomes" id="UP001198034"/>
    </source>
</evidence>
<protein>
    <submittedName>
        <fullName evidence="6">Bifunctional 2',3'-cyclic-nucleotide 2'-phosphodiesterase/3'-nucleotidase</fullName>
    </submittedName>
</protein>
<dbReference type="InterPro" id="IPR006179">
    <property type="entry name" value="5_nucleotidase/apyrase"/>
</dbReference>
<proteinExistence type="inferred from homology"/>
<feature type="domain" description="5'-Nucleotidase C-terminal" evidence="5">
    <location>
        <begin position="730"/>
        <end position="851"/>
    </location>
</feature>
<evidence type="ECO:0000256" key="3">
    <source>
        <dbReference type="SAM" id="SignalP"/>
    </source>
</evidence>
<dbReference type="Pfam" id="PF00149">
    <property type="entry name" value="Metallophos"/>
    <property type="match status" value="1"/>
</dbReference>
<dbReference type="InterPro" id="IPR036907">
    <property type="entry name" value="5'-Nucleotdase_C_sf"/>
</dbReference>
<dbReference type="SUPFAM" id="SSF55816">
    <property type="entry name" value="5'-nucleotidase (syn. UDP-sugar hydrolase), C-terminal domain"/>
    <property type="match status" value="1"/>
</dbReference>
<dbReference type="Gene3D" id="3.60.21.10">
    <property type="match status" value="1"/>
</dbReference>
<keyword evidence="7" id="KW-1185">Reference proteome</keyword>
<dbReference type="Pfam" id="PF02872">
    <property type="entry name" value="5_nucleotid_C"/>
    <property type="match status" value="1"/>
</dbReference>
<comment type="similarity">
    <text evidence="1">Belongs to the 5'-nucleotidase family.</text>
</comment>
<reference evidence="6 7" key="1">
    <citation type="submission" date="2021-10" db="EMBL/GenBank/DDBJ databases">
        <authorList>
            <person name="Chen M."/>
        </authorList>
    </citation>
    <scope>NUCLEOTIDE SEQUENCE [LARGE SCALE GENOMIC DNA]</scope>
    <source>
        <strain evidence="6 7">H3-26</strain>
    </source>
</reference>
<comment type="caution">
    <text evidence="6">The sequence shown here is derived from an EMBL/GenBank/DDBJ whole genome shotgun (WGS) entry which is preliminary data.</text>
</comment>
<keyword evidence="2 3" id="KW-0732">Signal</keyword>
<dbReference type="PANTHER" id="PTHR11575:SF6">
    <property type="entry name" value="2',3'-CYCLIC-NUCLEOTIDE 2'-PHOSPHODIESTERASE_3'-NUCLEOTIDASE"/>
    <property type="match status" value="1"/>
</dbReference>
<dbReference type="SUPFAM" id="SSF56300">
    <property type="entry name" value="Metallo-dependent phosphatases"/>
    <property type="match status" value="1"/>
</dbReference>
<evidence type="ECO:0000256" key="1">
    <source>
        <dbReference type="ARBA" id="ARBA00006654"/>
    </source>
</evidence>
<dbReference type="PROSITE" id="PS51257">
    <property type="entry name" value="PROKAR_LIPOPROTEIN"/>
    <property type="match status" value="1"/>
</dbReference>
<feature type="domain" description="Calcineurin-like phosphoesterase" evidence="4">
    <location>
        <begin position="316"/>
        <end position="566"/>
    </location>
</feature>
<feature type="chain" id="PRO_5045799154" evidence="3">
    <location>
        <begin position="23"/>
        <end position="948"/>
    </location>
</feature>
<accession>A0ABS8BJU4</accession>
<name>A0ABS8BJU4_9NEIS</name>
<dbReference type="PROSITE" id="PS00786">
    <property type="entry name" value="5_NUCLEOTIDASE_2"/>
    <property type="match status" value="1"/>
</dbReference>
<feature type="signal peptide" evidence="3">
    <location>
        <begin position="1"/>
        <end position="22"/>
    </location>
</feature>
<dbReference type="Gene3D" id="3.90.780.10">
    <property type="entry name" value="5'-Nucleotidase, C-terminal domain"/>
    <property type="match status" value="1"/>
</dbReference>
<dbReference type="RefSeq" id="WP_226763779.1">
    <property type="nucleotide sequence ID" value="NZ_JAJAWG010000003.1"/>
</dbReference>
<evidence type="ECO:0000313" key="6">
    <source>
        <dbReference type="EMBL" id="MCB5195998.1"/>
    </source>
</evidence>
<dbReference type="Proteomes" id="UP001198034">
    <property type="component" value="Unassembled WGS sequence"/>
</dbReference>
<dbReference type="InterPro" id="IPR008334">
    <property type="entry name" value="5'-Nucleotdase_C"/>
</dbReference>
<evidence type="ECO:0000259" key="5">
    <source>
        <dbReference type="Pfam" id="PF02872"/>
    </source>
</evidence>
<evidence type="ECO:0000256" key="2">
    <source>
        <dbReference type="ARBA" id="ARBA00022729"/>
    </source>
</evidence>
<dbReference type="InterPro" id="IPR006146">
    <property type="entry name" value="5'-Nucleotdase_CS"/>
</dbReference>
<sequence>MRTQRITGAVCSVLALSLAACGGSSSLPESPTPTPTTATLSVQPSLGLISGADVNLKSLNGSVIATTTTGADGIAKFTLSAEQAKLTGPFLLEVTGKAGAKYYDEGLNIDIELPAGNTLHTLINRLDGSVGVTALTEIAYERALKIKAGKLETISNADVEQANEEIRLQFAPELKHINSAPQLVSKATAAGALGDTEAGRYALKLTALAKLAAQAIEETTAGASTSDDVKSAIKAQLPALKLAKQLAADFADGKLDGSDLYLAINFHEKLQDKLSQAAQQLGNEPLLAIVNNLQAMPKPALEMSAAAVGSQIDLAIMGTTDLHTNVKSYDYYKTSEDITLGFERTASLIDAVRKANPNHLLFDDGDTIQGTPLADYQALVSPVSCNTPLAIHKAMNAMRFDAGNIGNHEFNYGLPFLAQVTGASMRIAGTEAGKGCQGPQFPLLLSNVFNATDKRPIFAPYSILSRNFKTADGKTIALKVGVIGFAPPGIMNWDKRNLEGKVYATGVKEAAERYVPEMKKAGADIIVALSHGGISDQAYSPTMENAVYHLAQVPGITAIVSGHSHSFFPDGKNYAGIKDVDNVKGTVKGIPTVMAGFWGNNLGVIKLNLKFDGKVWTTADSKSELKPISGKAADGKTTIALADVKPEISKLVEKEHQATIKFVNTGVGKSDYPISSFLSQVAPTAAMHLINLAQIDYATQFIKANLPQYANLPILSAAAPFKMNFRGGGYTEIAAGDVAIKNIADLYIYANTLEAVKIDGAMVKLWLEKSAEQFNQIDPSKTVDQALIMPTFASYNFDQIDGVTYEIDVTQAKGNRIVNLKLNGQPLDPAQPVIVVTNNYRASGGAPFTFLAGANVIISGGDANRDVIVSYVKTQKQLTLAKHAAVANWRFKPVATQGAVTFETALNTASVNAIAKQEGVNNIVYTGKNNDAAGNAIFSIDLSYGLAK</sequence>
<dbReference type="InterPro" id="IPR004843">
    <property type="entry name" value="Calcineurin-like_PHP"/>
</dbReference>
<evidence type="ECO:0000259" key="4">
    <source>
        <dbReference type="Pfam" id="PF00149"/>
    </source>
</evidence>
<dbReference type="PANTHER" id="PTHR11575">
    <property type="entry name" value="5'-NUCLEOTIDASE-RELATED"/>
    <property type="match status" value="1"/>
</dbReference>